<feature type="transmembrane region" description="Helical" evidence="1">
    <location>
        <begin position="5"/>
        <end position="22"/>
    </location>
</feature>
<protein>
    <submittedName>
        <fullName evidence="2">Uncharacterized protein</fullName>
    </submittedName>
</protein>
<comment type="caution">
    <text evidence="2">The sequence shown here is derived from an EMBL/GenBank/DDBJ whole genome shotgun (WGS) entry which is preliminary data.</text>
</comment>
<dbReference type="RefSeq" id="WP_249602244.1">
    <property type="nucleotide sequence ID" value="NZ_JAKHSK010000022.1"/>
</dbReference>
<evidence type="ECO:0000256" key="1">
    <source>
        <dbReference type="SAM" id="Phobius"/>
    </source>
</evidence>
<accession>A0A9X2CL14</accession>
<dbReference type="EMBL" id="JAKHSK010000022">
    <property type="protein sequence ID" value="MCL6219526.1"/>
    <property type="molecule type" value="Genomic_DNA"/>
</dbReference>
<gene>
    <name evidence="2" type="ORF">L1967_14615</name>
</gene>
<feature type="transmembrane region" description="Helical" evidence="1">
    <location>
        <begin position="34"/>
        <end position="51"/>
    </location>
</feature>
<keyword evidence="1" id="KW-0472">Membrane</keyword>
<organism evidence="2 3">
    <name type="scientific">Zunongwangia pacifica</name>
    <dbReference type="NCBI Taxonomy" id="2911062"/>
    <lineage>
        <taxon>Bacteria</taxon>
        <taxon>Pseudomonadati</taxon>
        <taxon>Bacteroidota</taxon>
        <taxon>Flavobacteriia</taxon>
        <taxon>Flavobacteriales</taxon>
        <taxon>Flavobacteriaceae</taxon>
        <taxon>Zunongwangia</taxon>
    </lineage>
</organism>
<proteinExistence type="predicted"/>
<reference evidence="2" key="1">
    <citation type="submission" date="2022-01" db="EMBL/GenBank/DDBJ databases">
        <title>Genome sequencing of Zunongwangia sp. M21534 genome.</title>
        <authorList>
            <person name="Chen Y."/>
            <person name="Dong C."/>
            <person name="Shao Z."/>
        </authorList>
    </citation>
    <scope>NUCLEOTIDE SEQUENCE</scope>
    <source>
        <strain evidence="2">MCCC M21534</strain>
    </source>
</reference>
<keyword evidence="1" id="KW-1133">Transmembrane helix</keyword>
<keyword evidence="1" id="KW-0812">Transmembrane</keyword>
<evidence type="ECO:0000313" key="3">
    <source>
        <dbReference type="Proteomes" id="UP001139521"/>
    </source>
</evidence>
<dbReference type="Proteomes" id="UP001139521">
    <property type="component" value="Unassembled WGS sequence"/>
</dbReference>
<name>A0A9X2CL14_9FLAO</name>
<sequence length="69" mass="8061">MAEFLIISFFIAFFVAYIYFGYYQDYKKNPTEFIRSIIGMPLGMLASTLGFKSIDKKLKNWANKKIGYP</sequence>
<keyword evidence="3" id="KW-1185">Reference proteome</keyword>
<evidence type="ECO:0000313" key="2">
    <source>
        <dbReference type="EMBL" id="MCL6219526.1"/>
    </source>
</evidence>
<dbReference type="AlphaFoldDB" id="A0A9X2CL14"/>